<comment type="caution">
    <text evidence="1">The sequence shown here is derived from an EMBL/GenBank/DDBJ whole genome shotgun (WGS) entry which is preliminary data.</text>
</comment>
<proteinExistence type="predicted"/>
<sequence length="93" mass="10419">MEAGNVDRSTITYVPDNAWHLRPFPFCFNAHLLPLFDLKSKTEHVPEYPDLIMGHYITNVYSYGTTISTGTPVPVTPTPTRVSHFAVPLSLSE</sequence>
<protein>
    <submittedName>
        <fullName evidence="1">Uncharacterized protein</fullName>
    </submittedName>
</protein>
<keyword evidence="2" id="KW-1185">Reference proteome</keyword>
<dbReference type="AlphaFoldDB" id="A0AAI9X7Q4"/>
<reference evidence="1" key="1">
    <citation type="submission" date="2015-06" db="EMBL/GenBank/DDBJ databases">
        <authorList>
            <person name="Nguyen H."/>
        </authorList>
    </citation>
    <scope>NUCLEOTIDE SEQUENCE</scope>
    <source>
        <strain evidence="1">DAOM 180753</strain>
    </source>
</reference>
<dbReference type="EMBL" id="LACB01000217">
    <property type="protein sequence ID" value="KAJ9486283.1"/>
    <property type="molecule type" value="Genomic_DNA"/>
</dbReference>
<gene>
    <name evidence="1" type="ORF">VN97_g7065</name>
</gene>
<evidence type="ECO:0000313" key="2">
    <source>
        <dbReference type="Proteomes" id="UP001227192"/>
    </source>
</evidence>
<accession>A0AAI9X7Q4</accession>
<dbReference type="Proteomes" id="UP001227192">
    <property type="component" value="Unassembled WGS sequence"/>
</dbReference>
<evidence type="ECO:0000313" key="1">
    <source>
        <dbReference type="EMBL" id="KAJ9486283.1"/>
    </source>
</evidence>
<name>A0AAI9X7Q4_PENTH</name>
<reference evidence="1" key="2">
    <citation type="journal article" date="2016" name="Fungal Biol.">
        <title>Ochratoxin A production by Penicillium thymicola.</title>
        <authorList>
            <person name="Nguyen H.D.T."/>
            <person name="McMullin D.R."/>
            <person name="Ponomareva E."/>
            <person name="Riley R."/>
            <person name="Pomraning K.R."/>
            <person name="Baker S.E."/>
            <person name="Seifert K.A."/>
        </authorList>
    </citation>
    <scope>NUCLEOTIDE SEQUENCE</scope>
    <source>
        <strain evidence="1">DAOM 180753</strain>
    </source>
</reference>
<organism evidence="1 2">
    <name type="scientific">Penicillium thymicola</name>
    <dbReference type="NCBI Taxonomy" id="293382"/>
    <lineage>
        <taxon>Eukaryota</taxon>
        <taxon>Fungi</taxon>
        <taxon>Dikarya</taxon>
        <taxon>Ascomycota</taxon>
        <taxon>Pezizomycotina</taxon>
        <taxon>Eurotiomycetes</taxon>
        <taxon>Eurotiomycetidae</taxon>
        <taxon>Eurotiales</taxon>
        <taxon>Aspergillaceae</taxon>
        <taxon>Penicillium</taxon>
    </lineage>
</organism>